<proteinExistence type="predicted"/>
<keyword evidence="2" id="KW-1185">Reference proteome</keyword>
<reference evidence="1 2" key="1">
    <citation type="journal article" date="2021" name="Cell Host Microbe">
        <title>in vivo commensal control of Clostridioides difficile virulence.</title>
        <authorList>
            <person name="Girinathan B.P."/>
            <person name="Dibenedetto N."/>
            <person name="Worley J.N."/>
            <person name="Peltier J."/>
            <person name="Arrieta-Ortiz M.L."/>
            <person name="Rupa Christinal Immanuel S."/>
            <person name="Lavin R."/>
            <person name="Delaney M.L."/>
            <person name="Cummins C."/>
            <person name="Hoffmann M."/>
            <person name="Luo Y."/>
            <person name="Gonzalez-Escalona N."/>
            <person name="Allard M."/>
            <person name="Onderdonk A.B."/>
            <person name="Gerber G.K."/>
            <person name="Sonenshein A.L."/>
            <person name="Baliga N."/>
            <person name="Dupuy B."/>
            <person name="Bry L."/>
        </authorList>
    </citation>
    <scope>NUCLEOTIDE SEQUENCE [LARGE SCALE GENOMIC DNA]</scope>
    <source>
        <strain evidence="1 2">DSM 599</strain>
    </source>
</reference>
<dbReference type="Proteomes" id="UP001299068">
    <property type="component" value="Unassembled WGS sequence"/>
</dbReference>
<dbReference type="RefSeq" id="WP_221860034.1">
    <property type="nucleotide sequence ID" value="NZ_JAIKTU010000004.1"/>
</dbReference>
<organism evidence="1 2">
    <name type="scientific">Clostridium sardiniense</name>
    <name type="common">Clostridium absonum</name>
    <dbReference type="NCBI Taxonomy" id="29369"/>
    <lineage>
        <taxon>Bacteria</taxon>
        <taxon>Bacillati</taxon>
        <taxon>Bacillota</taxon>
        <taxon>Clostridia</taxon>
        <taxon>Eubacteriales</taxon>
        <taxon>Clostridiaceae</taxon>
        <taxon>Clostridium</taxon>
    </lineage>
</organism>
<evidence type="ECO:0000313" key="2">
    <source>
        <dbReference type="Proteomes" id="UP001299068"/>
    </source>
</evidence>
<evidence type="ECO:0008006" key="3">
    <source>
        <dbReference type="Google" id="ProtNLM"/>
    </source>
</evidence>
<evidence type="ECO:0000313" key="1">
    <source>
        <dbReference type="EMBL" id="MBY0755059.1"/>
    </source>
</evidence>
<accession>A0ABS7KWF8</accession>
<comment type="caution">
    <text evidence="1">The sequence shown here is derived from an EMBL/GenBank/DDBJ whole genome shotgun (WGS) entry which is preliminary data.</text>
</comment>
<gene>
    <name evidence="1" type="ORF">K5V21_06280</name>
</gene>
<name>A0ABS7KWF8_CLOSR</name>
<protein>
    <recommendedName>
        <fullName evidence="3">Zinc ribbon domain-containing protein</fullName>
    </recommendedName>
</protein>
<dbReference type="EMBL" id="JAIKTU010000004">
    <property type="protein sequence ID" value="MBY0755059.1"/>
    <property type="molecule type" value="Genomic_DNA"/>
</dbReference>
<sequence>MCKLEQCPRCKNEKLEEGQNYCQICGLDLKRTAQEVPVQEQLLNLLDGMPLYKWEQLKICIDREFKSQANKTAFQKSNTFKKTLDLEFNH</sequence>